<proteinExistence type="predicted"/>
<dbReference type="eggNOG" id="ENOG5033QUC">
    <property type="taxonomic scope" value="Bacteria"/>
</dbReference>
<keyword evidence="1" id="KW-0614">Plasmid</keyword>
<dbReference type="Proteomes" id="UP000006552">
    <property type="component" value="Plasmid 2"/>
</dbReference>
<keyword evidence="2" id="KW-1185">Reference proteome</keyword>
<geneLocation type="plasmid" evidence="2">
    <name>pAzo2</name>
</geneLocation>
<evidence type="ECO:0000313" key="2">
    <source>
        <dbReference type="Proteomes" id="UP000006552"/>
    </source>
</evidence>
<dbReference type="EMBL" id="CR555308">
    <property type="protein sequence ID" value="CAI10629.1"/>
    <property type="molecule type" value="Genomic_DNA"/>
</dbReference>
<dbReference type="KEGG" id="eba:p2A209"/>
<evidence type="ECO:0000313" key="1">
    <source>
        <dbReference type="EMBL" id="CAI10629.1"/>
    </source>
</evidence>
<dbReference type="HOGENOM" id="CLU_242251_0_0_4"/>
<dbReference type="OrthoDB" id="7055454at2"/>
<reference evidence="1 2" key="1">
    <citation type="journal article" date="2005" name="Arch. Microbiol.">
        <title>The genome sequence of an anaerobic aromatic-degrading denitrifying bacterium, strain EbN1.</title>
        <authorList>
            <person name="Rabus R."/>
            <person name="Kube M."/>
            <person name="Heider J."/>
            <person name="Beck A."/>
            <person name="Heitmann K."/>
            <person name="Widdel F."/>
            <person name="Reinhardt R."/>
        </authorList>
    </citation>
    <scope>NUCLEOTIDE SEQUENCE [LARGE SCALE GENOMIC DNA]</scope>
    <source>
        <strain evidence="1 2">EbN1</strain>
        <plasmid evidence="2">Plasmid pAzo2</plasmid>
    </source>
</reference>
<name>Q5NWD5_AROAE</name>
<dbReference type="RefSeq" id="WP_011255004.1">
    <property type="nucleotide sequence ID" value="NC_006824.1"/>
</dbReference>
<protein>
    <submittedName>
        <fullName evidence="1">Uncharacterized protein</fullName>
    </submittedName>
</protein>
<accession>Q5NWD5</accession>
<sequence>MGATTEIVENWNFVTDFPELPGNLIERPHLLLTMAEALSSEAPILFLEGEEGDGATTTLAQFCHLYPTQTFSLFIKPASRITYGLEYLRLALAEQFHWYVYGETLRKDLLSVSEFEDLRLKALRHHRSQVLYFVIDGLHQIPLEDRSVISQVFKELLPTGASRCRFIVTGQQAELGSYIHVSVKSKHYRLLKLSLDECGQFLRGTGIEDRDCKKVYELCKGGSPGRIAVIRRLLLAGTSLSAILETDPAKYLEFVKLEFEVLRELRENELLVVSSIAFSKIGQSVKDLCALSGAQESEIAELLAKCQFLKISPSQGVEFISETHRKYAAKQLESLQRSALEAQLTYLQQNPRSETSLRFLPAYLETLNRQEAILQLLSSDYYSDLLQTTQSFSALKTQAEMGARSAQALKRAHDVFKFSLQRSIFASTSMADGSSDRVKALVALGKSNAAMALANAEATKEDRLALLSAFARRLSERNGKLDSEIAEYIKRLIAEVDFSSMGDMAMNIAADILMFDPDAAIGIIESAVKGATAAVKDAAYAELSFSASLAKLKHKAKIEDKARARISDQALQHIAYSFELMAERLDSMELMGILSRMPTAHQVYFLRSFVNIKRKDPRILDLIELGLDIIIKEIEYTPRAKDLAELCAPFLVTIEDRSRLKRLVTRFDSQLGLVGKAAQSRDLTVLQMRLAAAEYQYEKQLACQRVAQTYYEVLDIKTPEVQLECLAIMLGALAKLDKEGVLEAQEGFRAVIKADLDKLLAVVLKDTGDHISTVSPALKALAADDCKAALDLAGGLNILPRRDVAYQTVAAILVAQRYNEPRLASVKQALNLISCDDLRSRATEDLLSYLDANADKSAWVPHVEGLRQHLMSAYALSHWDCWMFKASAAGGLGYNIQLLCERIREALARVGSPLEEAKVYFRAAEALAEGEPDIAQQYYNEGLRVSRATPFSSGSTAKLFELCLSLVGRSMAPLARSGMLDGDKLSRHATLIDHLPGIIPKVRVLNEIAERMWCAKREDLANRLVSEQLRPLLEQARTTHASIGRTAIRIAFPSLCASHLRLAVPLLLELPDTDADGALLDASMLRVRHLCSQEPDGNGRSDYSKLEAGDIADVIELVQHARMDSTIFSIIKTLVEAISDRANKTRFTASQKADWSSRLRPIVDEKLPDQKNIKHDGYQIVCLAQIYSLVDFPWSQWDALEKRAQAIDNCADRGFIYTELAAALPRKFAESHRKRLLNKAVEEINKIPSPVDRLSHLQGYVQEAHANDSAASARECLKAAMKLSIEIEGHSQVAQHRRELIDIADQIDPGLADELIELVDDDPARAELKSDAKQAAALAKAKREMANAKQLKDAVKCEIDLLPLAAWRNLGALEAGRLEVKAPEVMTSYVTMAADGTLHQAYPVLSWHLANMERKYVQQQDVRSHLVPICEALLLSTELTYSLLRKVSGKGADVREETGEEGMLVRRRSRAEAVAYIENWLQQNADEYVVYCDAYFSTRDIHLLRVCLAQAPQCKVYVIASKPHLLKERELGEEPFERAWREQSDQDPPETEIIAPAFVDAPNKHVLHDRWLLTKDAGLRLGTSFNSLGVERLTEVSEMETTQVNVLREQIEKYLNRQRVVDGARIQYSSFTL</sequence>
<organism evidence="1 2">
    <name type="scientific">Aromatoleum aromaticum (strain DSM 19018 / LMG 30748 / EbN1)</name>
    <name type="common">Azoarcus sp. (strain EbN1)</name>
    <dbReference type="NCBI Taxonomy" id="76114"/>
    <lineage>
        <taxon>Bacteria</taxon>
        <taxon>Pseudomonadati</taxon>
        <taxon>Pseudomonadota</taxon>
        <taxon>Betaproteobacteria</taxon>
        <taxon>Rhodocyclales</taxon>
        <taxon>Rhodocyclaceae</taxon>
        <taxon>Aromatoleum</taxon>
    </lineage>
</organism>
<gene>
    <name evidence="1" type="ORF">p2A209</name>
</gene>